<feature type="compositionally biased region" description="Low complexity" evidence="1">
    <location>
        <begin position="616"/>
        <end position="627"/>
    </location>
</feature>
<gene>
    <name evidence="3" type="ORF">FVE85_6386</name>
</gene>
<evidence type="ECO:0000313" key="4">
    <source>
        <dbReference type="Proteomes" id="UP000324585"/>
    </source>
</evidence>
<feature type="compositionally biased region" description="Basic and acidic residues" evidence="1">
    <location>
        <begin position="657"/>
        <end position="764"/>
    </location>
</feature>
<proteinExistence type="predicted"/>
<accession>A0A5J4Z4L4</accession>
<dbReference type="Proteomes" id="UP000324585">
    <property type="component" value="Unassembled WGS sequence"/>
</dbReference>
<evidence type="ECO:0000256" key="1">
    <source>
        <dbReference type="SAM" id="MobiDB-lite"/>
    </source>
</evidence>
<name>A0A5J4Z4L4_PORPP</name>
<organism evidence="3 4">
    <name type="scientific">Porphyridium purpureum</name>
    <name type="common">Red alga</name>
    <name type="synonym">Porphyridium cruentum</name>
    <dbReference type="NCBI Taxonomy" id="35688"/>
    <lineage>
        <taxon>Eukaryota</taxon>
        <taxon>Rhodophyta</taxon>
        <taxon>Bangiophyceae</taxon>
        <taxon>Porphyridiales</taxon>
        <taxon>Porphyridiaceae</taxon>
        <taxon>Porphyridium</taxon>
    </lineage>
</organism>
<feature type="region of interest" description="Disordered" evidence="1">
    <location>
        <begin position="651"/>
        <end position="779"/>
    </location>
</feature>
<dbReference type="EMBL" id="VRMN01000001">
    <property type="protein sequence ID" value="KAA8498801.1"/>
    <property type="molecule type" value="Genomic_DNA"/>
</dbReference>
<feature type="region of interest" description="Disordered" evidence="1">
    <location>
        <begin position="612"/>
        <end position="639"/>
    </location>
</feature>
<feature type="chain" id="PRO_5023923585" evidence="2">
    <location>
        <begin position="25"/>
        <end position="821"/>
    </location>
</feature>
<evidence type="ECO:0000256" key="2">
    <source>
        <dbReference type="SAM" id="SignalP"/>
    </source>
</evidence>
<sequence length="821" mass="88095">MISHMRPATSILLTVALITGVVVAAPSALLRQFAAIDDSWQESTCLASAGYGAGEIQGCKLGTSNGGTRAENAYNLLCLADRFGVASNNCMVDYATGAKSCPGMDASAQSVYASPEEVVDALVDTDSWELTPGMPITSSGPGGRFRGMAIVELNDHEYSTVAPRAVVFSTTPAASLIDVYNFCPLAGGNTMGGDDSFLGGGRVLNTMCNALYSGVQAMVSDCSLVRFYLTPKDNVFVSGATQSNLDFGFGVASDEWDSYGDASEGLTLYNDISIISVREIANKANPGEITYDTVTNMVPSNKALLPGGRGEVSIGNVNAFTNQDFFNSVLKEQNPRIDTFGWSSWLDAPVMTIKKGGVYEFVAGVCNCGDGTKGTTALFMAEDSIRICDKTPMDVTCSFDDTVWKKKNGLSSGSTVGLELRSSQCPAPPMPTYKTGCAGEREMYLDSASLDANGRLVHKYATAEDSSVTCTYIYVDEIPRPSGQLTADKTEVMLDVNGEAFVEFDWLAEGCGLREVTILPDAFATAPTTRTAVPMIVKETYQDVNEPKSGTVNAMYRYSPRTRSNYLTGISELSSATYTAELTVTNKFGFKAIKYVQVCVVQNGDSTLPNTCSFAPEPTQEPVATTTPPTPSPTPIVDRFCCKSTDAGAVCEADSSDTEKSESESSGTEKSDSESSGTEKSDSEDTNNEKSDSESSETEKSETEDTNNEKSDSESSETEKSETEDTNNEKSETEDTNNEKSETEDTNNEKSESEDTNTEKEDKNKKRFMNASDKRFKKKGKGYHGFGKFWGKGFGKPKSSDSEAEATIDPEILACKCRCAA</sequence>
<dbReference type="AlphaFoldDB" id="A0A5J4Z4L4"/>
<comment type="caution">
    <text evidence="3">The sequence shown here is derived from an EMBL/GenBank/DDBJ whole genome shotgun (WGS) entry which is preliminary data.</text>
</comment>
<evidence type="ECO:0000313" key="3">
    <source>
        <dbReference type="EMBL" id="KAA8498801.1"/>
    </source>
</evidence>
<keyword evidence="4" id="KW-1185">Reference proteome</keyword>
<keyword evidence="2" id="KW-0732">Signal</keyword>
<protein>
    <submittedName>
        <fullName evidence="3">Dynein heavy chain-like protein</fullName>
    </submittedName>
</protein>
<reference evidence="4" key="1">
    <citation type="journal article" date="2019" name="Nat. Commun.">
        <title>Expansion of phycobilisome linker gene families in mesophilic red algae.</title>
        <authorList>
            <person name="Lee J."/>
            <person name="Kim D."/>
            <person name="Bhattacharya D."/>
            <person name="Yoon H.S."/>
        </authorList>
    </citation>
    <scope>NUCLEOTIDE SEQUENCE [LARGE SCALE GENOMIC DNA]</scope>
    <source>
        <strain evidence="4">CCMP 1328</strain>
    </source>
</reference>
<feature type="signal peptide" evidence="2">
    <location>
        <begin position="1"/>
        <end position="24"/>
    </location>
</feature>